<feature type="transmembrane region" description="Helical" evidence="1">
    <location>
        <begin position="39"/>
        <end position="61"/>
    </location>
</feature>
<dbReference type="EMBL" id="CP029189">
    <property type="protein sequence ID" value="QES57556.1"/>
    <property type="molecule type" value="Genomic_DNA"/>
</dbReference>
<dbReference type="Proteomes" id="UP000324101">
    <property type="component" value="Chromosome"/>
</dbReference>
<sequence>MCALQGLDRAVDRLGFPSGSLPHTRVGLVLWHSLPHVRAFHAVLTVVFCFSVGFCVAALLFPYEIDLLSQVTSDEFAGHAQTLMDRKQAFSDWEGQPVGPILVAIALVAGTVYAVSVALVTLLSEPIRNRAPDMPYTLIGRSARALALCADVYDTVPTGRLQALHELDHHARRLEERVLKVYRESRVIPRRSPRRTVARQHGRHVAAALRRQLMRIDVDPRQGAHDYAVMVAEISENYAQGKVAGLLPEAKLADVPLPSPFLAAFRESLHVAGAILAAILAAVATAAVLPKLGFVPKDLHLWLIAGAAAVAGILTAGWHRFTRLIPLIGP</sequence>
<protein>
    <submittedName>
        <fullName evidence="2">Uncharacterized protein</fullName>
    </submittedName>
</protein>
<proteinExistence type="predicted"/>
<keyword evidence="1" id="KW-0472">Membrane</keyword>
<gene>
    <name evidence="2" type="ORF">DEJ51_28010</name>
</gene>
<dbReference type="OrthoDB" id="4326167at2"/>
<keyword evidence="1" id="KW-0812">Transmembrane</keyword>
<reference evidence="2 3" key="1">
    <citation type="submission" date="2018-05" db="EMBL/GenBank/DDBJ databases">
        <title>Streptomyces venezuelae.</title>
        <authorList>
            <person name="Kim W."/>
            <person name="Lee N."/>
            <person name="Cho B.-K."/>
        </authorList>
    </citation>
    <scope>NUCLEOTIDE SEQUENCE [LARGE SCALE GENOMIC DNA]</scope>
    <source>
        <strain evidence="2 3">ATCC 21018</strain>
    </source>
</reference>
<evidence type="ECO:0000313" key="3">
    <source>
        <dbReference type="Proteomes" id="UP000324101"/>
    </source>
</evidence>
<name>A0A5P2DR36_STRVZ</name>
<feature type="transmembrane region" description="Helical" evidence="1">
    <location>
        <begin position="269"/>
        <end position="289"/>
    </location>
</feature>
<keyword evidence="1" id="KW-1133">Transmembrane helix</keyword>
<evidence type="ECO:0000256" key="1">
    <source>
        <dbReference type="SAM" id="Phobius"/>
    </source>
</evidence>
<organism evidence="2 3">
    <name type="scientific">Streptomyces venezuelae</name>
    <dbReference type="NCBI Taxonomy" id="54571"/>
    <lineage>
        <taxon>Bacteria</taxon>
        <taxon>Bacillati</taxon>
        <taxon>Actinomycetota</taxon>
        <taxon>Actinomycetes</taxon>
        <taxon>Kitasatosporales</taxon>
        <taxon>Streptomycetaceae</taxon>
        <taxon>Streptomyces</taxon>
    </lineage>
</organism>
<dbReference type="AlphaFoldDB" id="A0A5P2DR36"/>
<evidence type="ECO:0000313" key="2">
    <source>
        <dbReference type="EMBL" id="QES57556.1"/>
    </source>
</evidence>
<feature type="transmembrane region" description="Helical" evidence="1">
    <location>
        <begin position="101"/>
        <end position="124"/>
    </location>
</feature>
<accession>A0A5P2DR36</accession>
<feature type="transmembrane region" description="Helical" evidence="1">
    <location>
        <begin position="301"/>
        <end position="318"/>
    </location>
</feature>